<dbReference type="InterPro" id="IPR052017">
    <property type="entry name" value="TSUP"/>
</dbReference>
<keyword evidence="4 8" id="KW-1003">Cell membrane</keyword>
<name>A0A060IBT8_RHIET</name>
<keyword evidence="9" id="KW-0732">Signal</keyword>
<evidence type="ECO:0000313" key="11">
    <source>
        <dbReference type="Proteomes" id="UP000027180"/>
    </source>
</evidence>
<evidence type="ECO:0000256" key="6">
    <source>
        <dbReference type="ARBA" id="ARBA00022989"/>
    </source>
</evidence>
<comment type="similarity">
    <text evidence="2 8">Belongs to the 4-toluene sulfonate uptake permease (TSUP) (TC 2.A.102) family.</text>
</comment>
<feature type="signal peptide" evidence="9">
    <location>
        <begin position="1"/>
        <end position="21"/>
    </location>
</feature>
<evidence type="ECO:0000256" key="9">
    <source>
        <dbReference type="SAM" id="SignalP"/>
    </source>
</evidence>
<evidence type="ECO:0000256" key="8">
    <source>
        <dbReference type="RuleBase" id="RU363041"/>
    </source>
</evidence>
<feature type="transmembrane region" description="Helical" evidence="8">
    <location>
        <begin position="31"/>
        <end position="53"/>
    </location>
</feature>
<dbReference type="PANTHER" id="PTHR30269:SF0">
    <property type="entry name" value="MEMBRANE TRANSPORTER PROTEIN YFCA-RELATED"/>
    <property type="match status" value="1"/>
</dbReference>
<comment type="subcellular location">
    <subcellularLocation>
        <location evidence="1 8">Cell membrane</location>
        <topology evidence="1 8">Multi-pass membrane protein</topology>
    </subcellularLocation>
</comment>
<feature type="transmembrane region" description="Helical" evidence="8">
    <location>
        <begin position="65"/>
        <end position="90"/>
    </location>
</feature>
<keyword evidence="7 8" id="KW-0472">Membrane</keyword>
<protein>
    <recommendedName>
        <fullName evidence="8">Probable membrane transporter protein</fullName>
    </recommendedName>
</protein>
<dbReference type="EMBL" id="CP006990">
    <property type="protein sequence ID" value="AIC31212.1"/>
    <property type="molecule type" value="Genomic_DNA"/>
</dbReference>
<feature type="transmembrane region" description="Helical" evidence="8">
    <location>
        <begin position="102"/>
        <end position="120"/>
    </location>
</feature>
<organism evidence="10 11">
    <name type="scientific">Rhizobium etli bv. mimosae str. IE4771</name>
    <dbReference type="NCBI Taxonomy" id="1432050"/>
    <lineage>
        <taxon>Bacteria</taxon>
        <taxon>Pseudomonadati</taxon>
        <taxon>Pseudomonadota</taxon>
        <taxon>Alphaproteobacteria</taxon>
        <taxon>Hyphomicrobiales</taxon>
        <taxon>Rhizobiaceae</taxon>
        <taxon>Rhizobium/Agrobacterium group</taxon>
        <taxon>Rhizobium</taxon>
    </lineage>
</organism>
<dbReference type="AlphaFoldDB" id="A0A060IBT8"/>
<dbReference type="KEGG" id="rei:IE4771_PD00658"/>
<dbReference type="InterPro" id="IPR002781">
    <property type="entry name" value="TM_pro_TauE-like"/>
</dbReference>
<geneLocation type="plasmid" evidence="10 11">
    <name>pRetIE4771d</name>
</geneLocation>
<evidence type="ECO:0000313" key="10">
    <source>
        <dbReference type="EMBL" id="AIC31212.1"/>
    </source>
</evidence>
<evidence type="ECO:0000256" key="3">
    <source>
        <dbReference type="ARBA" id="ARBA00022448"/>
    </source>
</evidence>
<dbReference type="RefSeq" id="WP_010056878.1">
    <property type="nucleotide sequence ID" value="NZ_CP006990.1"/>
</dbReference>
<keyword evidence="5 8" id="KW-0812">Transmembrane</keyword>
<feature type="chain" id="PRO_5001583421" description="Probable membrane transporter protein" evidence="9">
    <location>
        <begin position="22"/>
        <end position="249"/>
    </location>
</feature>
<dbReference type="GO" id="GO:0005886">
    <property type="term" value="C:plasma membrane"/>
    <property type="evidence" value="ECO:0007669"/>
    <property type="project" value="UniProtKB-SubCell"/>
</dbReference>
<proteinExistence type="inferred from homology"/>
<dbReference type="Proteomes" id="UP000027180">
    <property type="component" value="Plasmid pRetIE4771d"/>
</dbReference>
<feature type="transmembrane region" description="Helical" evidence="8">
    <location>
        <begin position="132"/>
        <end position="162"/>
    </location>
</feature>
<evidence type="ECO:0000256" key="1">
    <source>
        <dbReference type="ARBA" id="ARBA00004651"/>
    </source>
</evidence>
<dbReference type="Pfam" id="PF01925">
    <property type="entry name" value="TauE"/>
    <property type="match status" value="1"/>
</dbReference>
<reference evidence="10 11" key="1">
    <citation type="submission" date="2013-12" db="EMBL/GenBank/DDBJ databases">
        <title>Complete genome sequence of Rhizobium etli bv. mimosae IE4771.</title>
        <authorList>
            <person name="Bustos P."/>
            <person name="Santamaria R.I."/>
            <person name="Lozano L."/>
            <person name="Ormeno-Orrillo E."/>
            <person name="Rogel M.A."/>
            <person name="Romero D."/>
            <person name="Cevallos M.A."/>
            <person name="Martinez-Romero E."/>
            <person name="Gonzalez V."/>
        </authorList>
    </citation>
    <scope>NUCLEOTIDE SEQUENCE [LARGE SCALE GENOMIC DNA]</scope>
    <source>
        <strain evidence="10 11">IE4771</strain>
        <plasmid evidence="11">Plasmid pRetIE4771d</plasmid>
    </source>
</reference>
<dbReference type="HOGENOM" id="CLU_045498_7_0_5"/>
<gene>
    <name evidence="10" type="ORF">IE4771_PD00658</name>
</gene>
<sequence length="249" mass="25520">MYDMFLLFLAGLLAGSMNALAGGGSFVSLPALISVGVPSVAANATSTLALFPGGMASSWVYRDGVGSVCGINVVAIAIVTVLGGVAGSVLLLLTPSRIFDGMLPWLLLVATLMLAAGPRLSAKLQTQANPSILAFATVQFFLGLYGGYFGGAVGLMMLAAWSVLGGGEIKSLNPTRMVMVTAANAVAVVVFVLAGAIVWQQCISMTFGAVIGGWIGAHVGRRLPSSIVRMLTLAVALLTTAVFFSRAYL</sequence>
<evidence type="ECO:0000256" key="4">
    <source>
        <dbReference type="ARBA" id="ARBA00022475"/>
    </source>
</evidence>
<keyword evidence="10" id="KW-0614">Plasmid</keyword>
<keyword evidence="3" id="KW-0813">Transport</keyword>
<accession>A0A060IBT8</accession>
<dbReference type="PANTHER" id="PTHR30269">
    <property type="entry name" value="TRANSMEMBRANE PROTEIN YFCA"/>
    <property type="match status" value="1"/>
</dbReference>
<keyword evidence="6 8" id="KW-1133">Transmembrane helix</keyword>
<evidence type="ECO:0000256" key="2">
    <source>
        <dbReference type="ARBA" id="ARBA00009142"/>
    </source>
</evidence>
<evidence type="ECO:0000256" key="5">
    <source>
        <dbReference type="ARBA" id="ARBA00022692"/>
    </source>
</evidence>
<dbReference type="OrthoDB" id="9807082at2"/>
<feature type="transmembrane region" description="Helical" evidence="8">
    <location>
        <begin position="182"/>
        <end position="215"/>
    </location>
</feature>
<feature type="transmembrane region" description="Helical" evidence="8">
    <location>
        <begin position="227"/>
        <end position="248"/>
    </location>
</feature>
<evidence type="ECO:0000256" key="7">
    <source>
        <dbReference type="ARBA" id="ARBA00023136"/>
    </source>
</evidence>